<dbReference type="Proteomes" id="UP000298616">
    <property type="component" value="Chromosome"/>
</dbReference>
<dbReference type="EMBL" id="CP028923">
    <property type="protein sequence ID" value="QCK16814.1"/>
    <property type="molecule type" value="Genomic_DNA"/>
</dbReference>
<name>A0A4D7K7V2_9BACT</name>
<sequence length="63" mass="7259">MKYKLTSITFLLIIIILSCSREKESSDQLLSDSTKVNATYTYLSDDGMYLYELNTLKGEKKIK</sequence>
<dbReference type="AlphaFoldDB" id="A0A4D7K7V2"/>
<protein>
    <submittedName>
        <fullName evidence="1">Uncharacterized protein</fullName>
    </submittedName>
</protein>
<dbReference type="KEGG" id="fpf:DCC35_19790"/>
<evidence type="ECO:0000313" key="1">
    <source>
        <dbReference type="EMBL" id="QCK16814.1"/>
    </source>
</evidence>
<reference evidence="1 2" key="1">
    <citation type="submission" date="2018-04" db="EMBL/GenBank/DDBJ databases">
        <title>Complete genome uncultured novel isolate.</title>
        <authorList>
            <person name="Merlino G."/>
        </authorList>
    </citation>
    <scope>NUCLEOTIDE SEQUENCE [LARGE SCALE GENOMIC DNA]</scope>
    <source>
        <strain evidence="2">R1DC9</strain>
    </source>
</reference>
<organism evidence="1 2">
    <name type="scientific">Mangrovivirga cuniculi</name>
    <dbReference type="NCBI Taxonomy" id="2715131"/>
    <lineage>
        <taxon>Bacteria</taxon>
        <taxon>Pseudomonadati</taxon>
        <taxon>Bacteroidota</taxon>
        <taxon>Cytophagia</taxon>
        <taxon>Cytophagales</taxon>
        <taxon>Mangrovivirgaceae</taxon>
        <taxon>Mangrovivirga</taxon>
    </lineage>
</organism>
<proteinExistence type="predicted"/>
<keyword evidence="2" id="KW-1185">Reference proteome</keyword>
<dbReference type="PROSITE" id="PS51257">
    <property type="entry name" value="PROKAR_LIPOPROTEIN"/>
    <property type="match status" value="1"/>
</dbReference>
<dbReference type="RefSeq" id="WP_137092407.1">
    <property type="nucleotide sequence ID" value="NZ_CP028923.1"/>
</dbReference>
<evidence type="ECO:0000313" key="2">
    <source>
        <dbReference type="Proteomes" id="UP000298616"/>
    </source>
</evidence>
<accession>A0A4D7K7V2</accession>
<gene>
    <name evidence="1" type="ORF">DCC35_19790</name>
</gene>